<dbReference type="PRINTS" id="PR00740">
    <property type="entry name" value="GLHYDRLASE27"/>
</dbReference>
<dbReference type="Gene3D" id="3.20.20.70">
    <property type="entry name" value="Aldolase class I"/>
    <property type="match status" value="2"/>
</dbReference>
<keyword evidence="4 5" id="KW-0326">Glycosidase</keyword>
<gene>
    <name evidence="7" type="ORF">IAB14_06545</name>
</gene>
<reference evidence="7" key="1">
    <citation type="submission" date="2020-10" db="EMBL/GenBank/DDBJ databases">
        <authorList>
            <person name="Gilroy R."/>
        </authorList>
    </citation>
    <scope>NUCLEOTIDE SEQUENCE</scope>
    <source>
        <strain evidence="7">23406</strain>
    </source>
</reference>
<protein>
    <recommendedName>
        <fullName evidence="5">Alpha-galactosidase</fullName>
        <ecNumber evidence="5">3.2.1.22</ecNumber>
    </recommendedName>
    <alternativeName>
        <fullName evidence="5">Melibiase</fullName>
    </alternativeName>
</protein>
<dbReference type="AlphaFoldDB" id="A0A9D1NCU1"/>
<feature type="domain" description="Alpha galactosidase C-terminal" evidence="6">
    <location>
        <begin position="459"/>
        <end position="538"/>
    </location>
</feature>
<dbReference type="Pfam" id="PF16499">
    <property type="entry name" value="Melibiase_2"/>
    <property type="match status" value="2"/>
</dbReference>
<evidence type="ECO:0000256" key="2">
    <source>
        <dbReference type="ARBA" id="ARBA00022729"/>
    </source>
</evidence>
<comment type="caution">
    <text evidence="7">The sequence shown here is derived from an EMBL/GenBank/DDBJ whole genome shotgun (WGS) entry which is preliminary data.</text>
</comment>
<dbReference type="InterPro" id="IPR017853">
    <property type="entry name" value="GH"/>
</dbReference>
<comment type="similarity">
    <text evidence="1 5">Belongs to the glycosyl hydrolase 27 family.</text>
</comment>
<evidence type="ECO:0000256" key="4">
    <source>
        <dbReference type="ARBA" id="ARBA00023295"/>
    </source>
</evidence>
<evidence type="ECO:0000313" key="8">
    <source>
        <dbReference type="Proteomes" id="UP000886891"/>
    </source>
</evidence>
<evidence type="ECO:0000256" key="5">
    <source>
        <dbReference type="RuleBase" id="RU361168"/>
    </source>
</evidence>
<reference evidence="7" key="2">
    <citation type="journal article" date="2021" name="PeerJ">
        <title>Extensive microbial diversity within the chicken gut microbiome revealed by metagenomics and culture.</title>
        <authorList>
            <person name="Gilroy R."/>
            <person name="Ravi A."/>
            <person name="Getino M."/>
            <person name="Pursley I."/>
            <person name="Horton D.L."/>
            <person name="Alikhan N.F."/>
            <person name="Baker D."/>
            <person name="Gharbi K."/>
            <person name="Hall N."/>
            <person name="Watson M."/>
            <person name="Adriaenssens E.M."/>
            <person name="Foster-Nyarko E."/>
            <person name="Jarju S."/>
            <person name="Secka A."/>
            <person name="Antonio M."/>
            <person name="Oren A."/>
            <person name="Chaudhuri R.R."/>
            <person name="La Ragione R."/>
            <person name="Hildebrand F."/>
            <person name="Pallen M.J."/>
        </authorList>
    </citation>
    <scope>NUCLEOTIDE SEQUENCE</scope>
    <source>
        <strain evidence="7">23406</strain>
    </source>
</reference>
<dbReference type="Gene3D" id="2.60.40.1180">
    <property type="entry name" value="Golgi alpha-mannosidase II"/>
    <property type="match status" value="1"/>
</dbReference>
<proteinExistence type="inferred from homology"/>
<dbReference type="InterPro" id="IPR002241">
    <property type="entry name" value="Glyco_hydro_27"/>
</dbReference>
<dbReference type="PANTHER" id="PTHR11452:SF75">
    <property type="entry name" value="ALPHA-GALACTOSIDASE MEL1"/>
    <property type="match status" value="1"/>
</dbReference>
<keyword evidence="5" id="KW-1015">Disulfide bond</keyword>
<dbReference type="InterPro" id="IPR041233">
    <property type="entry name" value="Melibiase_C"/>
</dbReference>
<dbReference type="SUPFAM" id="SSF51445">
    <property type="entry name" value="(Trans)glycosidases"/>
    <property type="match status" value="1"/>
</dbReference>
<dbReference type="InterPro" id="IPR013785">
    <property type="entry name" value="Aldolase_TIM"/>
</dbReference>
<dbReference type="EMBL" id="DVOH01000053">
    <property type="protein sequence ID" value="HIV00752.1"/>
    <property type="molecule type" value="Genomic_DNA"/>
</dbReference>
<evidence type="ECO:0000256" key="3">
    <source>
        <dbReference type="ARBA" id="ARBA00022801"/>
    </source>
</evidence>
<evidence type="ECO:0000256" key="1">
    <source>
        <dbReference type="ARBA" id="ARBA00009743"/>
    </source>
</evidence>
<keyword evidence="2" id="KW-0732">Signal</keyword>
<dbReference type="CDD" id="cd14792">
    <property type="entry name" value="GH27"/>
    <property type="match status" value="1"/>
</dbReference>
<evidence type="ECO:0000259" key="6">
    <source>
        <dbReference type="Pfam" id="PF17801"/>
    </source>
</evidence>
<name>A0A9D1NCU1_9FIRM</name>
<comment type="catalytic activity">
    <reaction evidence="5">
        <text>Hydrolysis of terminal, non-reducing alpha-D-galactose residues in alpha-D-galactosides, including galactose oligosaccharides, galactomannans and galactolipids.</text>
        <dbReference type="EC" id="3.2.1.22"/>
    </reaction>
</comment>
<dbReference type="Proteomes" id="UP000886891">
    <property type="component" value="Unassembled WGS sequence"/>
</dbReference>
<dbReference type="GO" id="GO:0004557">
    <property type="term" value="F:alpha-galactosidase activity"/>
    <property type="evidence" value="ECO:0007669"/>
    <property type="project" value="UniProtKB-EC"/>
</dbReference>
<evidence type="ECO:0000313" key="7">
    <source>
        <dbReference type="EMBL" id="HIV00752.1"/>
    </source>
</evidence>
<dbReference type="InterPro" id="IPR013780">
    <property type="entry name" value="Glyco_hydro_b"/>
</dbReference>
<organism evidence="7 8">
    <name type="scientific">Candidatus Stercoripulliclostridium merdipullorum</name>
    <dbReference type="NCBI Taxonomy" id="2840952"/>
    <lineage>
        <taxon>Bacteria</taxon>
        <taxon>Bacillati</taxon>
        <taxon>Bacillota</taxon>
        <taxon>Clostridia</taxon>
        <taxon>Eubacteriales</taxon>
        <taxon>Candidatus Stercoripulliclostridium</taxon>
    </lineage>
</organism>
<dbReference type="GO" id="GO:0005975">
    <property type="term" value="P:carbohydrate metabolic process"/>
    <property type="evidence" value="ECO:0007669"/>
    <property type="project" value="InterPro"/>
</dbReference>
<sequence length="540" mass="60207">MKRNGMCPLCFVKQLLMPPKKVSDIYDDTPYGGCPTPPMGWSSWNTFRNNIDHDLIVETGRIMKERGLLDAGYRYLNLDDNWHSSMRTAEGLLQGDLTRFPAGIASLVQELNALGLKVGIYSSNGTLTCEDLPATLGNETLDALTFARWGIEFFKHDFCHNVPIPRYAPLVYGVEVAQCGTGAGTFYPCTDAALTGLARRMPDKRVKTGCHVSGLDACRGAMEYSNIYAEEGGDYVLTVCCRKKGQYDKAILIEVNGKDGDVIPIPSQKHWNYTSRFQTVVRLEKGVNRVRLFNPVASRADSAMLQYRKMSRALRAATAQVAAERGEAEKPIVFSICEWGKNQPYRWGRSTGNLWRTTPDIRPIFPWIKWIYNHTVEKYAYAGVGGYNDPDMLEVGNGKLTEDQNKSHFALWCMMAAPLILGNDLRKMDDKILEIVTNRDLIAIDQDALCKPAKRIRKGGLDILARPLEGGRTAVCFFNKTHYTVSASIALNELAADRYVALPQKAEYRVRAVYAGGSSVVKDVVGVTLPRDATEVFILE</sequence>
<accession>A0A9D1NCU1</accession>
<keyword evidence="3 5" id="KW-0378">Hydrolase</keyword>
<dbReference type="PANTHER" id="PTHR11452">
    <property type="entry name" value="ALPHA-GALACTOSIDASE/ALPHA-N-ACETYLGALACTOSAMINIDASE"/>
    <property type="match status" value="1"/>
</dbReference>
<dbReference type="Pfam" id="PF17801">
    <property type="entry name" value="Melibiase_C"/>
    <property type="match status" value="1"/>
</dbReference>
<dbReference type="EC" id="3.2.1.22" evidence="5"/>